<dbReference type="AlphaFoldDB" id="A0A6H2DHM6"/>
<evidence type="ECO:0000313" key="1">
    <source>
        <dbReference type="EMBL" id="QJB68172.1"/>
    </source>
</evidence>
<accession>A0A6H2DHM6</accession>
<dbReference type="CDD" id="cd09627">
    <property type="entry name" value="DOMON_murB_like"/>
    <property type="match status" value="1"/>
</dbReference>
<reference evidence="1 2" key="1">
    <citation type="submission" date="2020-04" db="EMBL/GenBank/DDBJ databases">
        <title>Genome sequence for Sphingorhabdus sp. strain M1.</title>
        <authorList>
            <person name="Park S.-J."/>
        </authorList>
    </citation>
    <scope>NUCLEOTIDE SEQUENCE [LARGE SCALE GENOMIC DNA]</scope>
    <source>
        <strain evidence="1 2">JK6</strain>
    </source>
</reference>
<organism evidence="1 2">
    <name type="scientific">Parasphingorhabdus halotolerans</name>
    <dbReference type="NCBI Taxonomy" id="2725558"/>
    <lineage>
        <taxon>Bacteria</taxon>
        <taxon>Pseudomonadati</taxon>
        <taxon>Pseudomonadota</taxon>
        <taxon>Alphaproteobacteria</taxon>
        <taxon>Sphingomonadales</taxon>
        <taxon>Sphingomonadaceae</taxon>
        <taxon>Parasphingorhabdus</taxon>
    </lineage>
</organism>
<dbReference type="Proteomes" id="UP000501600">
    <property type="component" value="Chromosome"/>
</dbReference>
<dbReference type="EMBL" id="CP051217">
    <property type="protein sequence ID" value="QJB68172.1"/>
    <property type="molecule type" value="Genomic_DNA"/>
</dbReference>
<protein>
    <submittedName>
        <fullName evidence="1">DOMON-like domain-containing protein</fullName>
    </submittedName>
</protein>
<evidence type="ECO:0000313" key="2">
    <source>
        <dbReference type="Proteomes" id="UP000501600"/>
    </source>
</evidence>
<gene>
    <name evidence="1" type="ORF">HF685_01685</name>
</gene>
<name>A0A6H2DHM6_9SPHN</name>
<proteinExistence type="predicted"/>
<sequence>MNSEIDPKAYSENSWSLFCHPDHPADRIEAITVSQEWTESGQLWLRYHIDGELNAISTPDPANGERRDNLWQTTCCELFVRIPGDEAYGEYNFSPSSQWAAYQFSAFRKDMANMEVPGVPEIYCDASETHLALETTLLLPERFDNQDLKASFSVVIEEVDGPKSFWAVAHPAGVPEFHHRDCFSADLKASKAL</sequence>
<keyword evidence="2" id="KW-1185">Reference proteome</keyword>
<dbReference type="KEGG" id="phao:HF685_01685"/>
<dbReference type="RefSeq" id="WP_168818016.1">
    <property type="nucleotide sequence ID" value="NZ_CP051217.1"/>
</dbReference>